<keyword evidence="1 6" id="KW-0963">Cytoplasm</keyword>
<dbReference type="SMART" id="SM00968">
    <property type="entry name" value="SMC_hinge"/>
    <property type="match status" value="1"/>
</dbReference>
<feature type="coiled-coil region" evidence="6">
    <location>
        <begin position="707"/>
        <end position="951"/>
    </location>
</feature>
<dbReference type="SUPFAM" id="SSF52540">
    <property type="entry name" value="P-loop containing nucleoside triphosphate hydrolases"/>
    <property type="match status" value="1"/>
</dbReference>
<evidence type="ECO:0000256" key="2">
    <source>
        <dbReference type="ARBA" id="ARBA00022741"/>
    </source>
</evidence>
<evidence type="ECO:0000259" key="7">
    <source>
        <dbReference type="SMART" id="SM00968"/>
    </source>
</evidence>
<feature type="coiled-coil region" evidence="6">
    <location>
        <begin position="174"/>
        <end position="208"/>
    </location>
</feature>
<dbReference type="AlphaFoldDB" id="A0A0E3W3U4"/>
<accession>A0A0E3W3U4</accession>
<dbReference type="PANTHER" id="PTHR43977">
    <property type="entry name" value="STRUCTURAL MAINTENANCE OF CHROMOSOMES PROTEIN 3"/>
    <property type="match status" value="1"/>
</dbReference>
<comment type="similarity">
    <text evidence="6">Belongs to the SMC family.</text>
</comment>
<protein>
    <recommendedName>
        <fullName evidence="6">Chromosome partition protein Smc</fullName>
    </recommendedName>
</protein>
<feature type="binding site" evidence="6">
    <location>
        <begin position="32"/>
        <end position="39"/>
    </location>
    <ligand>
        <name>ATP</name>
        <dbReference type="ChEBI" id="CHEBI:30616"/>
    </ligand>
</feature>
<dbReference type="CDD" id="cd03278">
    <property type="entry name" value="ABC_SMC_barmotin"/>
    <property type="match status" value="1"/>
</dbReference>
<dbReference type="GO" id="GO:0007062">
    <property type="term" value="P:sister chromatid cohesion"/>
    <property type="evidence" value="ECO:0007669"/>
    <property type="project" value="InterPro"/>
</dbReference>
<dbReference type="EMBL" id="CGIH01000049">
    <property type="protein sequence ID" value="CFY05581.1"/>
    <property type="molecule type" value="Genomic_DNA"/>
</dbReference>
<dbReference type="InterPro" id="IPR010935">
    <property type="entry name" value="SMC_hinge"/>
</dbReference>
<comment type="subcellular location">
    <subcellularLocation>
        <location evidence="6">Cytoplasm</location>
    </subcellularLocation>
</comment>
<dbReference type="GO" id="GO:0006260">
    <property type="term" value="P:DNA replication"/>
    <property type="evidence" value="ECO:0007669"/>
    <property type="project" value="UniProtKB-UniRule"/>
</dbReference>
<dbReference type="GO" id="GO:0005737">
    <property type="term" value="C:cytoplasm"/>
    <property type="evidence" value="ECO:0007669"/>
    <property type="project" value="UniProtKB-SubCell"/>
</dbReference>
<dbReference type="GO" id="GO:0030261">
    <property type="term" value="P:chromosome condensation"/>
    <property type="evidence" value="ECO:0007669"/>
    <property type="project" value="InterPro"/>
</dbReference>
<evidence type="ECO:0000256" key="6">
    <source>
        <dbReference type="HAMAP-Rule" id="MF_01894"/>
    </source>
</evidence>
<keyword evidence="5 6" id="KW-0238">DNA-binding</keyword>
<keyword evidence="9" id="KW-1185">Reference proteome</keyword>
<dbReference type="SUPFAM" id="SSF75553">
    <property type="entry name" value="Smc hinge domain"/>
    <property type="match status" value="1"/>
</dbReference>
<evidence type="ECO:0000256" key="1">
    <source>
        <dbReference type="ARBA" id="ARBA00022490"/>
    </source>
</evidence>
<evidence type="ECO:0000256" key="3">
    <source>
        <dbReference type="ARBA" id="ARBA00022840"/>
    </source>
</evidence>
<dbReference type="NCBIfam" id="TIGR02168">
    <property type="entry name" value="SMC_prok_B"/>
    <property type="match status" value="1"/>
</dbReference>
<dbReference type="Proteomes" id="UP000045545">
    <property type="component" value="Unassembled WGS sequence"/>
</dbReference>
<dbReference type="GO" id="GO:0005524">
    <property type="term" value="F:ATP binding"/>
    <property type="evidence" value="ECO:0007669"/>
    <property type="project" value="UniProtKB-UniRule"/>
</dbReference>
<dbReference type="GO" id="GO:0005694">
    <property type="term" value="C:chromosome"/>
    <property type="evidence" value="ECO:0007669"/>
    <property type="project" value="InterPro"/>
</dbReference>
<dbReference type="InterPro" id="IPR011890">
    <property type="entry name" value="SMC_prok"/>
</dbReference>
<dbReference type="GO" id="GO:0016887">
    <property type="term" value="F:ATP hydrolysis activity"/>
    <property type="evidence" value="ECO:0007669"/>
    <property type="project" value="InterPro"/>
</dbReference>
<dbReference type="InterPro" id="IPR024704">
    <property type="entry name" value="SMC"/>
</dbReference>
<comment type="domain">
    <text evidence="6">Contains large globular domains required for ATP hydrolysis at each terminus and a third globular domain forming a flexible hinge near the middle of the molecule. These domains are separated by coiled-coil structures.</text>
</comment>
<keyword evidence="2 6" id="KW-0547">Nucleotide-binding</keyword>
<feature type="coiled-coil region" evidence="6">
    <location>
        <begin position="255"/>
        <end position="478"/>
    </location>
</feature>
<evidence type="ECO:0000256" key="5">
    <source>
        <dbReference type="ARBA" id="ARBA00023125"/>
    </source>
</evidence>
<keyword evidence="4 6" id="KW-0175">Coiled coil</keyword>
<dbReference type="Gene3D" id="3.30.70.1620">
    <property type="match status" value="1"/>
</dbReference>
<dbReference type="RefSeq" id="WP_046499816.1">
    <property type="nucleotide sequence ID" value="NZ_CGIH01000049.1"/>
</dbReference>
<evidence type="ECO:0000313" key="8">
    <source>
        <dbReference type="EMBL" id="CFY05581.1"/>
    </source>
</evidence>
<proteinExistence type="inferred from homology"/>
<dbReference type="Pfam" id="PF06470">
    <property type="entry name" value="SMC_hinge"/>
    <property type="match status" value="1"/>
</dbReference>
<dbReference type="InterPro" id="IPR027417">
    <property type="entry name" value="P-loop_NTPase"/>
</dbReference>
<dbReference type="GO" id="GO:0003677">
    <property type="term" value="F:DNA binding"/>
    <property type="evidence" value="ECO:0007669"/>
    <property type="project" value="UniProtKB-UniRule"/>
</dbReference>
<evidence type="ECO:0000313" key="9">
    <source>
        <dbReference type="Proteomes" id="UP000045545"/>
    </source>
</evidence>
<dbReference type="Gene3D" id="3.40.50.300">
    <property type="entry name" value="P-loop containing nucleotide triphosphate hydrolases"/>
    <property type="match status" value="2"/>
</dbReference>
<dbReference type="STRING" id="690567.2510"/>
<keyword evidence="3 6" id="KW-0067">ATP-binding</keyword>
<reference evidence="8 9" key="1">
    <citation type="submission" date="2015-03" db="EMBL/GenBank/DDBJ databases">
        <authorList>
            <person name="Murphy D."/>
        </authorList>
    </citation>
    <scope>NUCLEOTIDE SEQUENCE [LARGE SCALE GENOMIC DNA]</scope>
    <source>
        <strain evidence="8 9">OL-4</strain>
    </source>
</reference>
<comment type="function">
    <text evidence="6">Required for chromosome condensation and partitioning.</text>
</comment>
<name>A0A0E3W3U4_9FIRM</name>
<dbReference type="Gene3D" id="1.20.1060.20">
    <property type="match status" value="1"/>
</dbReference>
<dbReference type="OrthoDB" id="9808768at2"/>
<evidence type="ECO:0000256" key="4">
    <source>
        <dbReference type="ARBA" id="ARBA00023054"/>
    </source>
</evidence>
<dbReference type="InterPro" id="IPR036277">
    <property type="entry name" value="SMC_hinge_sf"/>
</dbReference>
<dbReference type="PIRSF" id="PIRSF005719">
    <property type="entry name" value="SMC"/>
    <property type="match status" value="1"/>
</dbReference>
<dbReference type="Pfam" id="PF02463">
    <property type="entry name" value="SMC_N"/>
    <property type="match status" value="1"/>
</dbReference>
<organism evidence="8 9">
    <name type="scientific">Syntrophomonas zehnderi OL-4</name>
    <dbReference type="NCBI Taxonomy" id="690567"/>
    <lineage>
        <taxon>Bacteria</taxon>
        <taxon>Bacillati</taxon>
        <taxon>Bacillota</taxon>
        <taxon>Clostridia</taxon>
        <taxon>Eubacteriales</taxon>
        <taxon>Syntrophomonadaceae</taxon>
        <taxon>Syntrophomonas</taxon>
    </lineage>
</organism>
<gene>
    <name evidence="6" type="primary">smc</name>
    <name evidence="8" type="ORF">2510</name>
</gene>
<feature type="domain" description="SMC hinge" evidence="7">
    <location>
        <begin position="525"/>
        <end position="644"/>
    </location>
</feature>
<feature type="coiled-coil region" evidence="6">
    <location>
        <begin position="1001"/>
        <end position="1038"/>
    </location>
</feature>
<sequence>MYLKRLDIKGFKSFANETEIILEPGINIIVGPNGCGKSNIADAVRWVLGEGNVRQLRGQKNEDIIFNGTDKQKPQGMAMVDMTIDNSDHMLPVEYGEITVGRKLFRSGESEYLLNKSRVRMKDIVNLFTGTGLGKRGYSIIGQGELEQVLNGQAFDRRLILEEASGSIRFRQQRDEVKQRIAATTQDLQRLADIIGELEIRIVELEHKSAKAQSYLKIWEEYCLADKEFMGQEIKKIRQNLGIKKEELTKKTAHQNTLSGDLEKLQKELQEAELLLEEHRNTLTALAEQKHQLEAELSRLESEAKLGQERIHNYSERMLIATQDEQKYQQLLLALNQDLDKQIDDYNNEREKWQERQAELEELNREILELESAIQGQADLFELQREQMFERAKRESELKNNISDQEEKIKKAREKKERLQMRLEDNQAKQDSEQKKQQALIEQRQKRLNQQEQIQVQLDSLTSQQAKLNDEFTQLEKEHQEISHSIISVENKLLGLEDLKRKYAGYSEGVRAVLQAHSQGERSLRGIKGLMADIINVPSGMEMAIETAAGKGLENIVVAKAEDAREAIAFLKRQRLGRVTFLPLDVLRVQAFNPRVLEELNRREGVLGLASQLVKYDPQYKKAVDYLLGRVLLVSDLDCGLQVFKNSQPSLRIVSLEGDLINVSGAMTGGSAARHSNSPMMRKGEEKSLNRQLEQLLSQRNSNYQLQEQMSEQIRKLDEELLKYKNIMAENDFQIQLITNELNTVNSHLEQMVNENQNNLKEIKTLQIYAQDLQEELLRFKQDYSLMCTDNASFAEQTEAMKDTLQNERRDFEIRRERSLSRQDQLNMKKRELEKLEKNLAQFQEVQQSYQQSIEEAHKLKEHLIAESRKQVENLDLNQEQLHNQTEALKQLKMIIISHQEKLQLEGEEKEQLRQRLKPMLDEKAALEGEIRSLEMQMVRLESELKAVQEKWQEKYQSESPDICAKDLSPVEMRELKREIESLKDRIDAIGPVDIESIQEYAELKERYDFLRQQSDDLIEARQSLEKLLTETEKAMAKNFSQFMLLANESFKRTFTEIFGGGEASLVLEEDSHYLSAGVDIVLKMPGKRSQPLNLLSGGEKALTCIAFIFALLRLRPVPFCLLDEIDAALDETNLMRFTQFLKNMADEIQFIVITHRQTTIEAGSNIYGVTMPQQGISSVLSINVSDSISMAI</sequence>
<dbReference type="HAMAP" id="MF_01894">
    <property type="entry name" value="Smc_prok"/>
    <property type="match status" value="1"/>
</dbReference>
<dbReference type="GO" id="GO:0007059">
    <property type="term" value="P:chromosome segregation"/>
    <property type="evidence" value="ECO:0007669"/>
    <property type="project" value="UniProtKB-UniRule"/>
</dbReference>
<comment type="subunit">
    <text evidence="6">Homodimer.</text>
</comment>
<dbReference type="InterPro" id="IPR003395">
    <property type="entry name" value="RecF/RecN/SMC_N"/>
</dbReference>